<accession>A0AC61MY13</accession>
<proteinExistence type="predicted"/>
<reference evidence="1" key="1">
    <citation type="submission" date="2021-01" db="EMBL/GenBank/DDBJ databases">
        <title>Complete genome sequence of Clostridiales bacterium R-7.</title>
        <authorList>
            <person name="Mahoney-Kurpe S.C."/>
            <person name="Palevich N."/>
            <person name="Koike S."/>
            <person name="Moon C.D."/>
            <person name="Attwood G.T."/>
        </authorList>
    </citation>
    <scope>NUCLEOTIDE SEQUENCE</scope>
    <source>
        <strain evidence="1">R-7</strain>
    </source>
</reference>
<sequence>MLFRRNRVEYSDGVIDLIPIHIGVLNRELALGHEQIWKITIHDQKQEIGQISYRDGEGRNVYYFGHIGYHIDPLYRGKHYAYRACRLLAREIRLSGKSSVVITCDPDNEASRKTCIKLGCFFERIADVPEDIYSRFEISHTKCRYIWHVESTDER</sequence>
<gene>
    <name evidence="1" type="ORF">JYE49_04320</name>
</gene>
<organism evidence="1 2">
    <name type="scientific">Aristaeella hokkaidonensis</name>
    <dbReference type="NCBI Taxonomy" id="3046382"/>
    <lineage>
        <taxon>Bacteria</taxon>
        <taxon>Bacillati</taxon>
        <taxon>Bacillota</taxon>
        <taxon>Clostridia</taxon>
        <taxon>Eubacteriales</taxon>
        <taxon>Aristaeellaceae</taxon>
        <taxon>Aristaeella</taxon>
    </lineage>
</organism>
<keyword evidence="2" id="KW-1185">Reference proteome</keyword>
<evidence type="ECO:0000313" key="1">
    <source>
        <dbReference type="EMBL" id="QUC67932.1"/>
    </source>
</evidence>
<dbReference type="EMBL" id="CP068393">
    <property type="protein sequence ID" value="QUC67932.1"/>
    <property type="molecule type" value="Genomic_DNA"/>
</dbReference>
<name>A0AC61MY13_9FIRM</name>
<dbReference type="Proteomes" id="UP000682782">
    <property type="component" value="Chromosome"/>
</dbReference>
<evidence type="ECO:0000313" key="2">
    <source>
        <dbReference type="Proteomes" id="UP000682782"/>
    </source>
</evidence>
<protein>
    <submittedName>
        <fullName evidence="1">GNAT family N-acetyltransferase</fullName>
    </submittedName>
</protein>